<accession>A0A6A8H5S0</accession>
<comment type="caution">
    <text evidence="2">The sequence shown here is derived from an EMBL/GenBank/DDBJ whole genome shotgun (WGS) entry which is preliminary data.</text>
</comment>
<dbReference type="GO" id="GO:0009100">
    <property type="term" value="P:glycoprotein metabolic process"/>
    <property type="evidence" value="ECO:0007669"/>
    <property type="project" value="UniProtKB-ARBA"/>
</dbReference>
<dbReference type="PANTHER" id="PTHR43404">
    <property type="entry name" value="LIPOPOLYSACCHARIDE CHOLINEPHOSPHOTRANSFERASE LICD"/>
    <property type="match status" value="1"/>
</dbReference>
<reference evidence="2" key="1">
    <citation type="journal article" date="2019" name="Nat. Med.">
        <title>A library of human gut bacterial isolates paired with longitudinal multiomics data enables mechanistic microbiome research.</title>
        <authorList>
            <person name="Poyet M."/>
            <person name="Groussin M."/>
            <person name="Gibbons S.M."/>
            <person name="Avila-Pacheco J."/>
            <person name="Jiang X."/>
            <person name="Kearney S.M."/>
            <person name="Perrotta A.R."/>
            <person name="Berdy B."/>
            <person name="Zhao S."/>
            <person name="Lieberman T.D."/>
            <person name="Swanson P.K."/>
            <person name="Smith M."/>
            <person name="Roesemann S."/>
            <person name="Alexander J.E."/>
            <person name="Rich S.A."/>
            <person name="Livny J."/>
            <person name="Vlamakis H."/>
            <person name="Clish C."/>
            <person name="Bullock K."/>
            <person name="Deik A."/>
            <person name="Scott J."/>
            <person name="Pierce K.A."/>
            <person name="Xavier R.J."/>
            <person name="Alm E.J."/>
        </authorList>
    </citation>
    <scope>NUCLEOTIDE SEQUENCE</scope>
    <source>
        <strain evidence="2">BIOML-A18</strain>
    </source>
</reference>
<protein>
    <recommendedName>
        <fullName evidence="1">LicD/FKTN/FKRP nucleotidyltransferase domain-containing protein</fullName>
    </recommendedName>
</protein>
<evidence type="ECO:0000313" key="2">
    <source>
        <dbReference type="EMBL" id="MSA69079.1"/>
    </source>
</evidence>
<dbReference type="Pfam" id="PF04991">
    <property type="entry name" value="LicD"/>
    <property type="match status" value="1"/>
</dbReference>
<name>A0A6A8H5S0_9LACO</name>
<gene>
    <name evidence="2" type="ORF">GKC89_08290</name>
</gene>
<dbReference type="InterPro" id="IPR052942">
    <property type="entry name" value="LPS_cholinephosphotransferase"/>
</dbReference>
<dbReference type="EMBL" id="WKOD01000025">
    <property type="protein sequence ID" value="MSA69079.1"/>
    <property type="molecule type" value="Genomic_DNA"/>
</dbReference>
<sequence>MKKIELEELKQIELNMMQEINKVCQDNGIHYYMVGGTLLGAVRHKGFIPWDDDIDIAMPRKDFEKFCAALKEKKFNYEVQFYDNVDNYGYASPKIVDKRTVLVDYKLGFGREEGSVFIDVFLYDGMGENLREAYMRYFFLKIFKKMVFLSKRNFKMESAVKSIVFFLPCAVCKLIGAKRLNIFYNKLCAKHDFYNSEYVACVAGRYGKREVFKRKIFEKTIAMTFENLSLQAPQEYKTYLTSIYGDYMKLPSKEKQVSNHTSEEWWKD</sequence>
<proteinExistence type="predicted"/>
<dbReference type="Gene3D" id="3.30.460.40">
    <property type="match status" value="1"/>
</dbReference>
<dbReference type="AlphaFoldDB" id="A0A6A8H5S0"/>
<dbReference type="RefSeq" id="WP_154236811.1">
    <property type="nucleotide sequence ID" value="NZ_WKNS01000009.1"/>
</dbReference>
<organism evidence="2">
    <name type="scientific">Ligilactobacillus ruminis</name>
    <dbReference type="NCBI Taxonomy" id="1623"/>
    <lineage>
        <taxon>Bacteria</taxon>
        <taxon>Bacillati</taxon>
        <taxon>Bacillota</taxon>
        <taxon>Bacilli</taxon>
        <taxon>Lactobacillales</taxon>
        <taxon>Lactobacillaceae</taxon>
        <taxon>Ligilactobacillus</taxon>
    </lineage>
</organism>
<dbReference type="PANTHER" id="PTHR43404:SF2">
    <property type="entry name" value="LIPOPOLYSACCHARIDE CHOLINEPHOSPHOTRANSFERASE LICD"/>
    <property type="match status" value="1"/>
</dbReference>
<feature type="domain" description="LicD/FKTN/FKRP nucleotidyltransferase" evidence="1">
    <location>
        <begin position="24"/>
        <end position="245"/>
    </location>
</feature>
<dbReference type="InterPro" id="IPR007074">
    <property type="entry name" value="LicD/FKTN/FKRP_NTP_transf"/>
</dbReference>
<evidence type="ECO:0000259" key="1">
    <source>
        <dbReference type="Pfam" id="PF04991"/>
    </source>
</evidence>